<organism evidence="2 3">
    <name type="scientific">Pleurodeles waltl</name>
    <name type="common">Iberian ribbed newt</name>
    <dbReference type="NCBI Taxonomy" id="8319"/>
    <lineage>
        <taxon>Eukaryota</taxon>
        <taxon>Metazoa</taxon>
        <taxon>Chordata</taxon>
        <taxon>Craniata</taxon>
        <taxon>Vertebrata</taxon>
        <taxon>Euteleostomi</taxon>
        <taxon>Amphibia</taxon>
        <taxon>Batrachia</taxon>
        <taxon>Caudata</taxon>
        <taxon>Salamandroidea</taxon>
        <taxon>Salamandridae</taxon>
        <taxon>Pleurodelinae</taxon>
        <taxon>Pleurodeles</taxon>
    </lineage>
</organism>
<evidence type="ECO:0000256" key="1">
    <source>
        <dbReference type="SAM" id="MobiDB-lite"/>
    </source>
</evidence>
<feature type="compositionally biased region" description="Polar residues" evidence="1">
    <location>
        <begin position="14"/>
        <end position="24"/>
    </location>
</feature>
<feature type="region of interest" description="Disordered" evidence="1">
    <location>
        <begin position="142"/>
        <end position="171"/>
    </location>
</feature>
<reference evidence="2" key="1">
    <citation type="journal article" date="2022" name="bioRxiv">
        <title>Sequencing and chromosome-scale assembly of the giantPleurodeles waltlgenome.</title>
        <authorList>
            <person name="Brown T."/>
            <person name="Elewa A."/>
            <person name="Iarovenko S."/>
            <person name="Subramanian E."/>
            <person name="Araus A.J."/>
            <person name="Petzold A."/>
            <person name="Susuki M."/>
            <person name="Suzuki K.-i.T."/>
            <person name="Hayashi T."/>
            <person name="Toyoda A."/>
            <person name="Oliveira C."/>
            <person name="Osipova E."/>
            <person name="Leigh N.D."/>
            <person name="Simon A."/>
            <person name="Yun M.H."/>
        </authorList>
    </citation>
    <scope>NUCLEOTIDE SEQUENCE</scope>
    <source>
        <strain evidence="2">20211129_DDA</strain>
        <tissue evidence="2">Liver</tissue>
    </source>
</reference>
<feature type="compositionally biased region" description="Acidic residues" evidence="1">
    <location>
        <begin position="67"/>
        <end position="79"/>
    </location>
</feature>
<evidence type="ECO:0000313" key="3">
    <source>
        <dbReference type="Proteomes" id="UP001066276"/>
    </source>
</evidence>
<keyword evidence="3" id="KW-1185">Reference proteome</keyword>
<comment type="caution">
    <text evidence="2">The sequence shown here is derived from an EMBL/GenBank/DDBJ whole genome shotgun (WGS) entry which is preliminary data.</text>
</comment>
<feature type="compositionally biased region" description="Basic and acidic residues" evidence="1">
    <location>
        <begin position="53"/>
        <end position="66"/>
    </location>
</feature>
<dbReference type="EMBL" id="JANPWB010000015">
    <property type="protein sequence ID" value="KAJ1092918.1"/>
    <property type="molecule type" value="Genomic_DNA"/>
</dbReference>
<accession>A0AAV7LPG3</accession>
<feature type="compositionally biased region" description="Basic and acidic residues" evidence="1">
    <location>
        <begin position="80"/>
        <end position="90"/>
    </location>
</feature>
<protein>
    <submittedName>
        <fullName evidence="2">Uncharacterized protein</fullName>
    </submittedName>
</protein>
<sequence length="171" mass="18984">MVPIQECSRLTDIPATNTTESGTESRFYFLDDALPGRPSNHDAASLKGNPDIRVPEGIEKKNGLHEEEGEEKENADEDAGPERRRADSGETMKTTTQGQITTKREPEGRRFRHVPGGTWLNQVRSYIMDNLWLKGRGMTEERGEGIRQGEGGGSLEGVEEEEKGGVETRDI</sequence>
<gene>
    <name evidence="2" type="ORF">NDU88_006028</name>
</gene>
<name>A0AAV7LPG3_PLEWA</name>
<dbReference type="Proteomes" id="UP001066276">
    <property type="component" value="Chromosome 11"/>
</dbReference>
<dbReference type="AlphaFoldDB" id="A0AAV7LPG3"/>
<evidence type="ECO:0000313" key="2">
    <source>
        <dbReference type="EMBL" id="KAJ1092918.1"/>
    </source>
</evidence>
<feature type="region of interest" description="Disordered" evidence="1">
    <location>
        <begin position="1"/>
        <end position="115"/>
    </location>
</feature>
<feature type="compositionally biased region" description="Low complexity" evidence="1">
    <location>
        <begin position="91"/>
        <end position="101"/>
    </location>
</feature>
<proteinExistence type="predicted"/>